<protein>
    <submittedName>
        <fullName evidence="1">Uncharacterized protein</fullName>
    </submittedName>
</protein>
<reference evidence="1" key="1">
    <citation type="journal article" date="2017" name="Nature">
        <title>The sunflower genome provides insights into oil metabolism, flowering and Asterid evolution.</title>
        <authorList>
            <person name="Badouin H."/>
            <person name="Gouzy J."/>
            <person name="Grassa C.J."/>
            <person name="Murat F."/>
            <person name="Staton S.E."/>
            <person name="Cottret L."/>
            <person name="Lelandais-Briere C."/>
            <person name="Owens G.L."/>
            <person name="Carrere S."/>
            <person name="Mayjonade B."/>
            <person name="Legrand L."/>
            <person name="Gill N."/>
            <person name="Kane N.C."/>
            <person name="Bowers J.E."/>
            <person name="Hubner S."/>
            <person name="Bellec A."/>
            <person name="Berard A."/>
            <person name="Berges H."/>
            <person name="Blanchet N."/>
            <person name="Boniface M.C."/>
            <person name="Brunel D."/>
            <person name="Catrice O."/>
            <person name="Chaidir N."/>
            <person name="Claudel C."/>
            <person name="Donnadieu C."/>
            <person name="Faraut T."/>
            <person name="Fievet G."/>
            <person name="Helmstetter N."/>
            <person name="King M."/>
            <person name="Knapp S.J."/>
            <person name="Lai Z."/>
            <person name="Le Paslier M.C."/>
            <person name="Lippi Y."/>
            <person name="Lorenzon L."/>
            <person name="Mandel J.R."/>
            <person name="Marage G."/>
            <person name="Marchand G."/>
            <person name="Marquand E."/>
            <person name="Bret-Mestries E."/>
            <person name="Morien E."/>
            <person name="Nambeesan S."/>
            <person name="Nguyen T."/>
            <person name="Pegot-Espagnet P."/>
            <person name="Pouilly N."/>
            <person name="Raftis F."/>
            <person name="Sallet E."/>
            <person name="Schiex T."/>
            <person name="Thomas J."/>
            <person name="Vandecasteele C."/>
            <person name="Vares D."/>
            <person name="Vear F."/>
            <person name="Vautrin S."/>
            <person name="Crespi M."/>
            <person name="Mangin B."/>
            <person name="Burke J.M."/>
            <person name="Salse J."/>
            <person name="Munos S."/>
            <person name="Vincourt P."/>
            <person name="Rieseberg L.H."/>
            <person name="Langlade N.B."/>
        </authorList>
    </citation>
    <scope>NUCLEOTIDE SEQUENCE</scope>
    <source>
        <tissue evidence="1">Leaves</tissue>
    </source>
</reference>
<organism evidence="1 2">
    <name type="scientific">Helianthus annuus</name>
    <name type="common">Common sunflower</name>
    <dbReference type="NCBI Taxonomy" id="4232"/>
    <lineage>
        <taxon>Eukaryota</taxon>
        <taxon>Viridiplantae</taxon>
        <taxon>Streptophyta</taxon>
        <taxon>Embryophyta</taxon>
        <taxon>Tracheophyta</taxon>
        <taxon>Spermatophyta</taxon>
        <taxon>Magnoliopsida</taxon>
        <taxon>eudicotyledons</taxon>
        <taxon>Gunneridae</taxon>
        <taxon>Pentapetalae</taxon>
        <taxon>asterids</taxon>
        <taxon>campanulids</taxon>
        <taxon>Asterales</taxon>
        <taxon>Asteraceae</taxon>
        <taxon>Asteroideae</taxon>
        <taxon>Heliantheae alliance</taxon>
        <taxon>Heliantheae</taxon>
        <taxon>Helianthus</taxon>
    </lineage>
</organism>
<name>A0A9K3NKN8_HELAN</name>
<dbReference type="EMBL" id="MNCJ02000321">
    <property type="protein sequence ID" value="KAF5803826.1"/>
    <property type="molecule type" value="Genomic_DNA"/>
</dbReference>
<evidence type="ECO:0000313" key="2">
    <source>
        <dbReference type="Proteomes" id="UP000215914"/>
    </source>
</evidence>
<comment type="caution">
    <text evidence="1">The sequence shown here is derived from an EMBL/GenBank/DDBJ whole genome shotgun (WGS) entry which is preliminary data.</text>
</comment>
<dbReference type="AlphaFoldDB" id="A0A9K3NKN8"/>
<evidence type="ECO:0000313" key="1">
    <source>
        <dbReference type="EMBL" id="KAF5803826.1"/>
    </source>
</evidence>
<sequence>MIMHVLITQQFYLKKKKTYTIIFILLSLPQIPNSLKFSLLFSDFKIGYPCIHNHLSFSHDILKTEPIQSVEIHDYLRKSQTSIIRNPIYYQSLSYFWVILEKQELVCCRFGEFCGFRGF</sequence>
<dbReference type="Proteomes" id="UP000215914">
    <property type="component" value="Unassembled WGS sequence"/>
</dbReference>
<proteinExistence type="predicted"/>
<gene>
    <name evidence="1" type="ORF">HanXRQr2_Chr06g0275931</name>
</gene>
<reference evidence="1" key="2">
    <citation type="submission" date="2020-06" db="EMBL/GenBank/DDBJ databases">
        <title>Helianthus annuus Genome sequencing and assembly Release 2.</title>
        <authorList>
            <person name="Gouzy J."/>
            <person name="Langlade N."/>
            <person name="Munos S."/>
        </authorList>
    </citation>
    <scope>NUCLEOTIDE SEQUENCE</scope>
    <source>
        <tissue evidence="1">Leaves</tissue>
    </source>
</reference>
<dbReference type="Gramene" id="mRNA:HanXRQr2_Chr06g0275931">
    <property type="protein sequence ID" value="CDS:HanXRQr2_Chr06g0275931.1"/>
    <property type="gene ID" value="HanXRQr2_Chr06g0275931"/>
</dbReference>
<accession>A0A9K3NKN8</accession>
<keyword evidence="2" id="KW-1185">Reference proteome</keyword>